<dbReference type="Pfam" id="PF07817">
    <property type="entry name" value="GLE1"/>
    <property type="match status" value="1"/>
</dbReference>
<keyword evidence="5" id="KW-0653">Protein transport</keyword>
<feature type="compositionally biased region" description="Basic and acidic residues" evidence="11">
    <location>
        <begin position="151"/>
        <end position="186"/>
    </location>
</feature>
<dbReference type="GO" id="GO:0005543">
    <property type="term" value="F:phospholipid binding"/>
    <property type="evidence" value="ECO:0007669"/>
    <property type="project" value="TreeGrafter"/>
</dbReference>
<dbReference type="PANTHER" id="PTHR12960">
    <property type="entry name" value="GLE-1-RELATED"/>
    <property type="match status" value="1"/>
</dbReference>
<dbReference type="GO" id="GO:0015031">
    <property type="term" value="P:protein transport"/>
    <property type="evidence" value="ECO:0007669"/>
    <property type="project" value="UniProtKB-KW"/>
</dbReference>
<keyword evidence="3" id="KW-0813">Transport</keyword>
<dbReference type="InterPro" id="IPR038506">
    <property type="entry name" value="GLE1-like_sf"/>
</dbReference>
<organism evidence="13 15">
    <name type="scientific">Wallemia ichthyophaga</name>
    <dbReference type="NCBI Taxonomy" id="245174"/>
    <lineage>
        <taxon>Eukaryota</taxon>
        <taxon>Fungi</taxon>
        <taxon>Dikarya</taxon>
        <taxon>Basidiomycota</taxon>
        <taxon>Wallemiomycotina</taxon>
        <taxon>Wallemiomycetes</taxon>
        <taxon>Wallemiales</taxon>
        <taxon>Wallemiaceae</taxon>
        <taxon>Wallemia</taxon>
    </lineage>
</organism>
<dbReference type="AlphaFoldDB" id="A0A4T0JBJ8"/>
<evidence type="ECO:0000256" key="9">
    <source>
        <dbReference type="ARBA" id="ARBA00026227"/>
    </source>
</evidence>
<dbReference type="GO" id="GO:0031369">
    <property type="term" value="F:translation initiation factor binding"/>
    <property type="evidence" value="ECO:0007669"/>
    <property type="project" value="TreeGrafter"/>
</dbReference>
<evidence type="ECO:0000256" key="4">
    <source>
        <dbReference type="ARBA" id="ARBA00022816"/>
    </source>
</evidence>
<feature type="region of interest" description="Disordered" evidence="11">
    <location>
        <begin position="1"/>
        <end position="38"/>
    </location>
</feature>
<evidence type="ECO:0000256" key="11">
    <source>
        <dbReference type="SAM" id="MobiDB-lite"/>
    </source>
</evidence>
<sequence length="534" mass="61108">MRFSVPDERYRNGYGLSDSDDSDGNSDDDMNNIKPIKSILKSPTSNSLVKSDSNHLNSEFGRFDEVEVFDNIHNHPINFSNLSNSFSHSIGQLGSSNDEDKDIDHIQRTISQLQLKSKQDSIDLEKAFNQRNKQLWLSIETSIDFAQKESDIQAQREAEENRLKSEEKKRVDQVAHDKDQQRKQEQQQEQQQQQLHLQQHQQHLKHLQSQSQSLKFTQNKARDDYLHYYNLIIHIKHVVLPQVSQNPAIKKACSASKRKITPKIGQLTNSITQTTRITNEINDTLNEPKLLHGESSPAYTWLLNHLSKCLLRQAETEVSAKSSTAFPLARLVMSLSLNEHPRLAEILMGRMVKKACWTIPYYPTKSDGENEEAYKRRVGRKNASETTVQYNDRMSGILALYFAILQTRVSTDNLVLSGDQARNATQDDLVSRIPPQFRFGMCWTWLAHALRPPLPTLATIPQLLATFFEILGQPWQIAFGEQARKVLRLLKTVIDDDNAWASNSEANLTRIRLLLDKWSSGLPLSGVEGRSWEN</sequence>
<evidence type="ECO:0000256" key="7">
    <source>
        <dbReference type="ARBA" id="ARBA00023132"/>
    </source>
</evidence>
<dbReference type="GO" id="GO:0005737">
    <property type="term" value="C:cytoplasm"/>
    <property type="evidence" value="ECO:0007669"/>
    <property type="project" value="TreeGrafter"/>
</dbReference>
<dbReference type="InterPro" id="IPR012476">
    <property type="entry name" value="GLE1"/>
</dbReference>
<dbReference type="EMBL" id="SPOF01000019">
    <property type="protein sequence ID" value="TIB12374.1"/>
    <property type="molecule type" value="Genomic_DNA"/>
</dbReference>
<comment type="subcellular location">
    <subcellularLocation>
        <location evidence="1">Nucleus</location>
        <location evidence="1">Nuclear pore complex</location>
    </subcellularLocation>
</comment>
<feature type="compositionally biased region" description="Basic and acidic residues" evidence="11">
    <location>
        <begin position="1"/>
        <end position="11"/>
    </location>
</feature>
<evidence type="ECO:0000256" key="5">
    <source>
        <dbReference type="ARBA" id="ARBA00022927"/>
    </source>
</evidence>
<evidence type="ECO:0000256" key="6">
    <source>
        <dbReference type="ARBA" id="ARBA00023010"/>
    </source>
</evidence>
<evidence type="ECO:0000256" key="2">
    <source>
        <dbReference type="ARBA" id="ARBA00011056"/>
    </source>
</evidence>
<name>A0A4T0JBJ8_WALIC</name>
<evidence type="ECO:0000256" key="1">
    <source>
        <dbReference type="ARBA" id="ARBA00004567"/>
    </source>
</evidence>
<evidence type="ECO:0000256" key="8">
    <source>
        <dbReference type="ARBA" id="ARBA00023242"/>
    </source>
</evidence>
<keyword evidence="4" id="KW-0509">mRNA transport</keyword>
<evidence type="ECO:0000313" key="12">
    <source>
        <dbReference type="EMBL" id="TIB12374.1"/>
    </source>
</evidence>
<gene>
    <name evidence="13" type="ORF">E3P86_00708</name>
    <name evidence="12" type="ORF">E3P90_02107</name>
</gene>
<dbReference type="EMBL" id="SPOI01000017">
    <property type="protein sequence ID" value="TIB40339.1"/>
    <property type="molecule type" value="Genomic_DNA"/>
</dbReference>
<feature type="compositionally biased region" description="Acidic residues" evidence="11">
    <location>
        <begin position="18"/>
        <end position="30"/>
    </location>
</feature>
<keyword evidence="7" id="KW-0906">Nuclear pore complex</keyword>
<reference evidence="14 15" key="1">
    <citation type="submission" date="2019-03" db="EMBL/GenBank/DDBJ databases">
        <title>Sequencing 23 genomes of Wallemia ichthyophaga.</title>
        <authorList>
            <person name="Gostincar C."/>
        </authorList>
    </citation>
    <scope>NUCLEOTIDE SEQUENCE [LARGE SCALE GENOMIC DNA]</scope>
    <source>
        <strain evidence="13 15">EXF-6200</strain>
        <strain evidence="12 14">EXF-8621</strain>
    </source>
</reference>
<keyword evidence="6" id="KW-0811">Translocation</keyword>
<feature type="region of interest" description="Disordered" evidence="11">
    <location>
        <begin position="151"/>
        <end position="194"/>
    </location>
</feature>
<comment type="similarity">
    <text evidence="2">Belongs to the GLE1 family.</text>
</comment>
<dbReference type="Gene3D" id="1.25.40.510">
    <property type="entry name" value="GLE1-like"/>
    <property type="match status" value="1"/>
</dbReference>
<evidence type="ECO:0000256" key="10">
    <source>
        <dbReference type="ARBA" id="ARBA00029983"/>
    </source>
</evidence>
<evidence type="ECO:0000313" key="15">
    <source>
        <dbReference type="Proteomes" id="UP000310689"/>
    </source>
</evidence>
<dbReference type="GO" id="GO:0016973">
    <property type="term" value="P:poly(A)+ mRNA export from nucleus"/>
    <property type="evidence" value="ECO:0007669"/>
    <property type="project" value="InterPro"/>
</dbReference>
<dbReference type="OMA" id="DVYTWIL"/>
<evidence type="ECO:0000313" key="14">
    <source>
        <dbReference type="Proteomes" id="UP000306954"/>
    </source>
</evidence>
<protein>
    <recommendedName>
        <fullName evidence="9">mRNA export factor GLE1</fullName>
    </recommendedName>
    <alternativeName>
        <fullName evidence="10">Nucleoporin GLE1</fullName>
    </alternativeName>
</protein>
<dbReference type="PANTHER" id="PTHR12960:SF0">
    <property type="entry name" value="MRNA EXPORT FACTOR GLE1"/>
    <property type="match status" value="1"/>
</dbReference>
<dbReference type="Proteomes" id="UP000306954">
    <property type="component" value="Unassembled WGS sequence"/>
</dbReference>
<proteinExistence type="inferred from homology"/>
<keyword evidence="8" id="KW-0539">Nucleus</keyword>
<dbReference type="Proteomes" id="UP000310689">
    <property type="component" value="Unassembled WGS sequence"/>
</dbReference>
<evidence type="ECO:0000256" key="3">
    <source>
        <dbReference type="ARBA" id="ARBA00022448"/>
    </source>
</evidence>
<dbReference type="GO" id="GO:0044614">
    <property type="term" value="C:nuclear pore cytoplasmic filaments"/>
    <property type="evidence" value="ECO:0007669"/>
    <property type="project" value="TreeGrafter"/>
</dbReference>
<comment type="caution">
    <text evidence="13">The sequence shown here is derived from an EMBL/GenBank/DDBJ whole genome shotgun (WGS) entry which is preliminary data.</text>
</comment>
<evidence type="ECO:0000313" key="13">
    <source>
        <dbReference type="EMBL" id="TIB40339.1"/>
    </source>
</evidence>
<accession>A0A4T0JBJ8</accession>
<dbReference type="GO" id="GO:0000822">
    <property type="term" value="F:inositol hexakisphosphate binding"/>
    <property type="evidence" value="ECO:0007669"/>
    <property type="project" value="TreeGrafter"/>
</dbReference>